<accession>A0A645J4C5</accession>
<dbReference type="Gene3D" id="3.40.50.150">
    <property type="entry name" value="Vaccinia Virus protein VP39"/>
    <property type="match status" value="1"/>
</dbReference>
<reference evidence="4" key="1">
    <citation type="submission" date="2019-08" db="EMBL/GenBank/DDBJ databases">
        <authorList>
            <person name="Kucharzyk K."/>
            <person name="Murdoch R.W."/>
            <person name="Higgins S."/>
            <person name="Loffler F."/>
        </authorList>
    </citation>
    <scope>NUCLEOTIDE SEQUENCE</scope>
</reference>
<gene>
    <name evidence="4" type="ORF">SDC9_202003</name>
</gene>
<dbReference type="GO" id="GO:0032259">
    <property type="term" value="P:methylation"/>
    <property type="evidence" value="ECO:0007669"/>
    <property type="project" value="UniProtKB-KW"/>
</dbReference>
<dbReference type="EMBL" id="VSSQ01122470">
    <property type="protein sequence ID" value="MPN54333.1"/>
    <property type="molecule type" value="Genomic_DNA"/>
</dbReference>
<feature type="domain" description="DNA methylase N-4/N-6" evidence="3">
    <location>
        <begin position="15"/>
        <end position="79"/>
    </location>
</feature>
<comment type="caution">
    <text evidence="4">The sequence shown here is derived from an EMBL/GenBank/DDBJ whole genome shotgun (WGS) entry which is preliminary data.</text>
</comment>
<protein>
    <recommendedName>
        <fullName evidence="3">DNA methylase N-4/N-6 domain-containing protein</fullName>
    </recommendedName>
</protein>
<dbReference type="SUPFAM" id="SSF53335">
    <property type="entry name" value="S-adenosyl-L-methionine-dependent methyltransferases"/>
    <property type="match status" value="1"/>
</dbReference>
<dbReference type="GO" id="GO:0003677">
    <property type="term" value="F:DNA binding"/>
    <property type="evidence" value="ECO:0007669"/>
    <property type="project" value="InterPro"/>
</dbReference>
<organism evidence="4">
    <name type="scientific">bioreactor metagenome</name>
    <dbReference type="NCBI Taxonomy" id="1076179"/>
    <lineage>
        <taxon>unclassified sequences</taxon>
        <taxon>metagenomes</taxon>
        <taxon>ecological metagenomes</taxon>
    </lineage>
</organism>
<dbReference type="Pfam" id="PF01555">
    <property type="entry name" value="N6_N4_Mtase"/>
    <property type="match status" value="1"/>
</dbReference>
<dbReference type="AlphaFoldDB" id="A0A645J4C5"/>
<name>A0A645J4C5_9ZZZZ</name>
<proteinExistence type="predicted"/>
<dbReference type="InterPro" id="IPR029063">
    <property type="entry name" value="SAM-dependent_MTases_sf"/>
</dbReference>
<keyword evidence="1" id="KW-0489">Methyltransferase</keyword>
<sequence length="95" mass="10716">MDINQSLTLNKEGAREEKDERHICPLQLQVIDRGIILYTNPGDIVFTPFMGIGSEVHEAVKLGRFGMGIELKGSYFDQSVINCENIAKEDDQMML</sequence>
<evidence type="ECO:0000256" key="1">
    <source>
        <dbReference type="ARBA" id="ARBA00022603"/>
    </source>
</evidence>
<dbReference type="GO" id="GO:0008170">
    <property type="term" value="F:N-methyltransferase activity"/>
    <property type="evidence" value="ECO:0007669"/>
    <property type="project" value="InterPro"/>
</dbReference>
<evidence type="ECO:0000313" key="4">
    <source>
        <dbReference type="EMBL" id="MPN54333.1"/>
    </source>
</evidence>
<keyword evidence="2" id="KW-0808">Transferase</keyword>
<evidence type="ECO:0000259" key="3">
    <source>
        <dbReference type="Pfam" id="PF01555"/>
    </source>
</evidence>
<evidence type="ECO:0000256" key="2">
    <source>
        <dbReference type="ARBA" id="ARBA00022679"/>
    </source>
</evidence>
<dbReference type="InterPro" id="IPR002941">
    <property type="entry name" value="DNA_methylase_N4/N6"/>
</dbReference>